<sequence>MSYKANLIRASNAPGPSNYNRRKVRRRPRSLRDQFLPTLPPGYGYYAIAEDVKVQISTFDGAVVGNHHRLSPETISTLHEMKRRAKRGKNFGKMTSIFWDKSSPGFEWLLEGWIAEKILLVYYDPLGRQYRSKQQVVRSCSEQDFFYSPGSEKATKAR</sequence>
<proteinExistence type="predicted"/>
<organism evidence="1 2">
    <name type="scientific">Pistacia atlantica</name>
    <dbReference type="NCBI Taxonomy" id="434234"/>
    <lineage>
        <taxon>Eukaryota</taxon>
        <taxon>Viridiplantae</taxon>
        <taxon>Streptophyta</taxon>
        <taxon>Embryophyta</taxon>
        <taxon>Tracheophyta</taxon>
        <taxon>Spermatophyta</taxon>
        <taxon>Magnoliopsida</taxon>
        <taxon>eudicotyledons</taxon>
        <taxon>Gunneridae</taxon>
        <taxon>Pentapetalae</taxon>
        <taxon>rosids</taxon>
        <taxon>malvids</taxon>
        <taxon>Sapindales</taxon>
        <taxon>Anacardiaceae</taxon>
        <taxon>Pistacia</taxon>
    </lineage>
</organism>
<evidence type="ECO:0000313" key="1">
    <source>
        <dbReference type="EMBL" id="KAJ0101603.1"/>
    </source>
</evidence>
<keyword evidence="2" id="KW-1185">Reference proteome</keyword>
<evidence type="ECO:0000313" key="2">
    <source>
        <dbReference type="Proteomes" id="UP001164250"/>
    </source>
</evidence>
<reference evidence="2" key="1">
    <citation type="journal article" date="2023" name="G3 (Bethesda)">
        <title>Genome assembly and association tests identify interacting loci associated with vigor, precocity, and sex in interspecific pistachio rootstocks.</title>
        <authorList>
            <person name="Palmer W."/>
            <person name="Jacygrad E."/>
            <person name="Sagayaradj S."/>
            <person name="Cavanaugh K."/>
            <person name="Han R."/>
            <person name="Bertier L."/>
            <person name="Beede B."/>
            <person name="Kafkas S."/>
            <person name="Golino D."/>
            <person name="Preece J."/>
            <person name="Michelmore R."/>
        </authorList>
    </citation>
    <scope>NUCLEOTIDE SEQUENCE [LARGE SCALE GENOMIC DNA]</scope>
</reference>
<dbReference type="EMBL" id="CM047899">
    <property type="protein sequence ID" value="KAJ0101603.1"/>
    <property type="molecule type" value="Genomic_DNA"/>
</dbReference>
<comment type="caution">
    <text evidence="1">The sequence shown here is derived from an EMBL/GenBank/DDBJ whole genome shotgun (WGS) entry which is preliminary data.</text>
</comment>
<gene>
    <name evidence="1" type="ORF">Patl1_06394</name>
</gene>
<dbReference type="Proteomes" id="UP001164250">
    <property type="component" value="Chromosome 3"/>
</dbReference>
<protein>
    <submittedName>
        <fullName evidence="1">Uncharacterized protein</fullName>
    </submittedName>
</protein>
<accession>A0ACC1BQZ3</accession>
<name>A0ACC1BQZ3_9ROSI</name>